<name>O06089_MYCLR</name>
<reference evidence="1" key="2">
    <citation type="submission" date="1997-05" db="EMBL/GenBank/DDBJ databases">
        <authorList>
            <person name="Hamlin N."/>
            <person name="Churcher C.M."/>
        </authorList>
    </citation>
    <scope>NUCLEOTIDE SEQUENCE</scope>
</reference>
<proteinExistence type="predicted"/>
<reference evidence="1" key="1">
    <citation type="journal article" date="1993" name="Mol. Microbiol.">
        <title>Use of an ordered cosmid library to deduce the genomic organization of Mycobacterium leprae.</title>
        <authorList>
            <person name="Eiglmeier K."/>
            <person name="Honore N."/>
            <person name="Woods S.A."/>
            <person name="Caudron B."/>
            <person name="Cole S.T."/>
        </authorList>
    </citation>
    <scope>NUCLEOTIDE SEQUENCE</scope>
</reference>
<evidence type="ECO:0000313" key="1">
    <source>
        <dbReference type="EMBL" id="CAB08817.1"/>
    </source>
</evidence>
<sequence length="122" mass="13103">MRRHRRSTYVTVVPGNLSAVAYGSINAWSLEVVNSVLPPNAIGWLDGLCEVAGMLRGKPVPYSLIVHCLWQLIFAKALCGSYPTRASVVSLQTLDQVSSDLMAGPDKPSKILAGHVKATRSA</sequence>
<organism evidence="1">
    <name type="scientific">Mycobacterium leprae</name>
    <dbReference type="NCBI Taxonomy" id="1769"/>
    <lineage>
        <taxon>Bacteria</taxon>
        <taxon>Bacillati</taxon>
        <taxon>Actinomycetota</taxon>
        <taxon>Actinomycetes</taxon>
        <taxon>Mycobacteriales</taxon>
        <taxon>Mycobacteriaceae</taxon>
        <taxon>Mycobacterium</taxon>
    </lineage>
</organism>
<protein>
    <submittedName>
        <fullName evidence="1">Uncharacterized protein MLCL622.26</fullName>
    </submittedName>
</protein>
<reference evidence="1" key="3">
    <citation type="submission" date="1997-05" db="EMBL/GenBank/DDBJ databases">
        <authorList>
            <person name="Parkhill J."/>
            <person name="Barrell B.G."/>
            <person name="Rajandream M.A."/>
        </authorList>
    </citation>
    <scope>NUCLEOTIDE SEQUENCE</scope>
</reference>
<dbReference type="EMBL" id="Z95398">
    <property type="protein sequence ID" value="CAB08817.1"/>
    <property type="molecule type" value="Genomic_DNA"/>
</dbReference>
<accession>O06089</accession>
<gene>
    <name evidence="1" type="primary">MLCL622.26</name>
</gene>
<dbReference type="AlphaFoldDB" id="O06089"/>